<accession>A0AAW2S251</accession>
<comment type="caution">
    <text evidence="2">The sequence shown here is derived from an EMBL/GenBank/DDBJ whole genome shotgun (WGS) entry which is preliminary data.</text>
</comment>
<protein>
    <recommendedName>
        <fullName evidence="1">Reverse transcriptase zinc-binding domain-containing protein</fullName>
    </recommendedName>
</protein>
<sequence length="271" mass="31739">MAGIRCQIGYGRHVKIWQDCWIPRPISFRLITIPNSLSLQATVNEIIDRNGHWNVEPIRGIFWPEDVEAILAIPLDKSDRSLLWWHFEKDGRYSVHSGYKLYRSGLVSRAVASSSSLPQLARWNFVWKTPVPPEVSLFIWRVCRNILPTSSNLARRGAIGGGYCPWCGIELEDIFHTLVRCHFARLVWALSHIPWRYIMTNSTGPEIWIRELHNNLDREGFGRALLIYWFLWWTRNKLIFENVQLSADEVMERVGSMETSFRLFLTDIRQE</sequence>
<reference evidence="2" key="1">
    <citation type="submission" date="2020-06" db="EMBL/GenBank/DDBJ databases">
        <authorList>
            <person name="Li T."/>
            <person name="Hu X."/>
            <person name="Zhang T."/>
            <person name="Song X."/>
            <person name="Zhang H."/>
            <person name="Dai N."/>
            <person name="Sheng W."/>
            <person name="Hou X."/>
            <person name="Wei L."/>
        </authorList>
    </citation>
    <scope>NUCLEOTIDE SEQUENCE</scope>
    <source>
        <strain evidence="2">G02</strain>
        <tissue evidence="2">Leaf</tissue>
    </source>
</reference>
<evidence type="ECO:0000313" key="2">
    <source>
        <dbReference type="EMBL" id="KAL0386164.1"/>
    </source>
</evidence>
<reference evidence="2" key="2">
    <citation type="journal article" date="2024" name="Plant">
        <title>Genomic evolution and insights into agronomic trait innovations of Sesamum species.</title>
        <authorList>
            <person name="Miao H."/>
            <person name="Wang L."/>
            <person name="Qu L."/>
            <person name="Liu H."/>
            <person name="Sun Y."/>
            <person name="Le M."/>
            <person name="Wang Q."/>
            <person name="Wei S."/>
            <person name="Zheng Y."/>
            <person name="Lin W."/>
            <person name="Duan Y."/>
            <person name="Cao H."/>
            <person name="Xiong S."/>
            <person name="Wang X."/>
            <person name="Wei L."/>
            <person name="Li C."/>
            <person name="Ma Q."/>
            <person name="Ju M."/>
            <person name="Zhao R."/>
            <person name="Li G."/>
            <person name="Mu C."/>
            <person name="Tian Q."/>
            <person name="Mei H."/>
            <person name="Zhang T."/>
            <person name="Gao T."/>
            <person name="Zhang H."/>
        </authorList>
    </citation>
    <scope>NUCLEOTIDE SEQUENCE</scope>
    <source>
        <strain evidence="2">G02</strain>
    </source>
</reference>
<dbReference type="AlphaFoldDB" id="A0AAW2S251"/>
<dbReference type="InterPro" id="IPR026960">
    <property type="entry name" value="RVT-Znf"/>
</dbReference>
<dbReference type="EMBL" id="JACGWJ010000012">
    <property type="protein sequence ID" value="KAL0386164.1"/>
    <property type="molecule type" value="Genomic_DNA"/>
</dbReference>
<evidence type="ECO:0000259" key="1">
    <source>
        <dbReference type="Pfam" id="PF13966"/>
    </source>
</evidence>
<feature type="domain" description="Reverse transcriptase zinc-binding" evidence="1">
    <location>
        <begin position="93"/>
        <end position="188"/>
    </location>
</feature>
<gene>
    <name evidence="2" type="ORF">Sradi_3010700</name>
</gene>
<proteinExistence type="predicted"/>
<dbReference type="Pfam" id="PF13966">
    <property type="entry name" value="zf-RVT"/>
    <property type="match status" value="1"/>
</dbReference>
<organism evidence="2">
    <name type="scientific">Sesamum radiatum</name>
    <name type="common">Black benniseed</name>
    <dbReference type="NCBI Taxonomy" id="300843"/>
    <lineage>
        <taxon>Eukaryota</taxon>
        <taxon>Viridiplantae</taxon>
        <taxon>Streptophyta</taxon>
        <taxon>Embryophyta</taxon>
        <taxon>Tracheophyta</taxon>
        <taxon>Spermatophyta</taxon>
        <taxon>Magnoliopsida</taxon>
        <taxon>eudicotyledons</taxon>
        <taxon>Gunneridae</taxon>
        <taxon>Pentapetalae</taxon>
        <taxon>asterids</taxon>
        <taxon>lamiids</taxon>
        <taxon>Lamiales</taxon>
        <taxon>Pedaliaceae</taxon>
        <taxon>Sesamum</taxon>
    </lineage>
</organism>
<name>A0AAW2S251_SESRA</name>